<keyword evidence="2" id="KW-0604">Photosystem II</keyword>
<dbReference type="InterPro" id="IPR028203">
    <property type="entry name" value="PSII_CF48-like_dom"/>
</dbReference>
<gene>
    <name evidence="4" type="ORF">GCM10009083_11670</name>
</gene>
<evidence type="ECO:0000256" key="2">
    <source>
        <dbReference type="ARBA" id="ARBA00023276"/>
    </source>
</evidence>
<reference evidence="5" key="1">
    <citation type="journal article" date="2019" name="Int. J. Syst. Evol. Microbiol.">
        <title>The Global Catalogue of Microorganisms (GCM) 10K type strain sequencing project: providing services to taxonomists for standard genome sequencing and annotation.</title>
        <authorList>
            <consortium name="The Broad Institute Genomics Platform"/>
            <consortium name="The Broad Institute Genome Sequencing Center for Infectious Disease"/>
            <person name="Wu L."/>
            <person name="Ma J."/>
        </authorList>
    </citation>
    <scope>NUCLEOTIDE SEQUENCE [LARGE SCALE GENOMIC DNA]</scope>
    <source>
        <strain evidence="5">JCM 11590</strain>
    </source>
</reference>
<proteinExistence type="predicted"/>
<dbReference type="Proteomes" id="UP000633263">
    <property type="component" value="Unassembled WGS sequence"/>
</dbReference>
<evidence type="ECO:0000313" key="4">
    <source>
        <dbReference type="EMBL" id="GGI96693.1"/>
    </source>
</evidence>
<name>A0ABQ2CMR2_9GAMM</name>
<feature type="domain" description="Photosynthesis system II assembly factor Ycf48/Hcf136-like" evidence="3">
    <location>
        <begin position="80"/>
        <end position="202"/>
    </location>
</feature>
<dbReference type="Gene3D" id="2.130.10.10">
    <property type="entry name" value="YVTN repeat-like/Quinoprotein amine dehydrogenase"/>
    <property type="match status" value="1"/>
</dbReference>
<dbReference type="SUPFAM" id="SSF50939">
    <property type="entry name" value="Sialidases"/>
    <property type="match status" value="1"/>
</dbReference>
<evidence type="ECO:0000256" key="1">
    <source>
        <dbReference type="ARBA" id="ARBA00022531"/>
    </source>
</evidence>
<sequence>MAVGARGHIVYSDDNGATWLQATVPTRQLLTAVHFVDASHGWAVGHDSLVLHTADGGETWAVQYRDPELEQMDEGFGYLEKPLMDVWFRDANTGLAAGAYGLLLRTDDGGETWDDVSFDVDNEDGFHYNALAAIRDSGLFMVGEMGTMYRSADYGDTWETLENGPYDGSWFGVSATGEPGGVIAWGLRGNVFRSDDFGDTWQEVTLMTPNNGPLDSTLAGGGLTPDGRLVIVGVGGVVAISEDAGRSFNVRIRSDRVALASATALDGDDILLVGQRGAVTAGPDGAATSTDAVVVPVPATEE</sequence>
<dbReference type="InterPro" id="IPR015943">
    <property type="entry name" value="WD40/YVTN_repeat-like_dom_sf"/>
</dbReference>
<dbReference type="EMBL" id="BMNN01000002">
    <property type="protein sequence ID" value="GGI96693.1"/>
    <property type="molecule type" value="Genomic_DNA"/>
</dbReference>
<dbReference type="PANTHER" id="PTHR47199:SF2">
    <property type="entry name" value="PHOTOSYSTEM II STABILITY_ASSEMBLY FACTOR HCF136, CHLOROPLASTIC"/>
    <property type="match status" value="1"/>
</dbReference>
<keyword evidence="1" id="KW-0602">Photosynthesis</keyword>
<protein>
    <recommendedName>
        <fullName evidence="3">Photosynthesis system II assembly factor Ycf48/Hcf136-like domain-containing protein</fullName>
    </recommendedName>
</protein>
<dbReference type="Pfam" id="PF14870">
    <property type="entry name" value="PSII_BNR"/>
    <property type="match status" value="2"/>
</dbReference>
<comment type="caution">
    <text evidence="4">The sequence shown here is derived from an EMBL/GenBank/DDBJ whole genome shotgun (WGS) entry which is preliminary data.</text>
</comment>
<keyword evidence="5" id="KW-1185">Reference proteome</keyword>
<organism evidence="4 5">
    <name type="scientific">Halopseudomonas pertucinogena</name>
    <dbReference type="NCBI Taxonomy" id="86175"/>
    <lineage>
        <taxon>Bacteria</taxon>
        <taxon>Pseudomonadati</taxon>
        <taxon>Pseudomonadota</taxon>
        <taxon>Gammaproteobacteria</taxon>
        <taxon>Pseudomonadales</taxon>
        <taxon>Pseudomonadaceae</taxon>
        <taxon>Halopseudomonas</taxon>
    </lineage>
</organism>
<feature type="domain" description="Photosynthesis system II assembly factor Ycf48/Hcf136-like" evidence="3">
    <location>
        <begin position="17"/>
        <end position="64"/>
    </location>
</feature>
<evidence type="ECO:0000313" key="5">
    <source>
        <dbReference type="Proteomes" id="UP000633263"/>
    </source>
</evidence>
<accession>A0ABQ2CMR2</accession>
<evidence type="ECO:0000259" key="3">
    <source>
        <dbReference type="Pfam" id="PF14870"/>
    </source>
</evidence>
<dbReference type="InterPro" id="IPR036278">
    <property type="entry name" value="Sialidase_sf"/>
</dbReference>
<dbReference type="PANTHER" id="PTHR47199">
    <property type="entry name" value="PHOTOSYSTEM II STABILITY/ASSEMBLY FACTOR HCF136, CHLOROPLASTIC"/>
    <property type="match status" value="1"/>
</dbReference>